<evidence type="ECO:0000256" key="2">
    <source>
        <dbReference type="ARBA" id="ARBA00022723"/>
    </source>
</evidence>
<evidence type="ECO:0000313" key="10">
    <source>
        <dbReference type="Proteomes" id="UP000225706"/>
    </source>
</evidence>
<keyword evidence="10" id="KW-1185">Reference proteome</keyword>
<evidence type="ECO:0000256" key="3">
    <source>
        <dbReference type="ARBA" id="ARBA00022833"/>
    </source>
</evidence>
<dbReference type="SMART" id="SM00301">
    <property type="entry name" value="DM"/>
    <property type="match status" value="1"/>
</dbReference>
<dbReference type="GO" id="GO:0000978">
    <property type="term" value="F:RNA polymerase II cis-regulatory region sequence-specific DNA binding"/>
    <property type="evidence" value="ECO:0007669"/>
    <property type="project" value="TreeGrafter"/>
</dbReference>
<evidence type="ECO:0000256" key="1">
    <source>
        <dbReference type="ARBA" id="ARBA00006834"/>
    </source>
</evidence>
<protein>
    <submittedName>
        <fullName evidence="9">Doublesex-and mab-3-related transcription factor A2</fullName>
    </submittedName>
</protein>
<dbReference type="InterPro" id="IPR036407">
    <property type="entry name" value="DM_DNA-bd_sf"/>
</dbReference>
<dbReference type="InterPro" id="IPR026607">
    <property type="entry name" value="DMRT"/>
</dbReference>
<dbReference type="SUPFAM" id="SSF82927">
    <property type="entry name" value="Cysteine-rich DNA binding domain, (DM domain)"/>
    <property type="match status" value="1"/>
</dbReference>
<feature type="domain" description="DM" evidence="8">
    <location>
        <begin position="67"/>
        <end position="114"/>
    </location>
</feature>
<dbReference type="PANTHER" id="PTHR12322:SF53">
    <property type="entry name" value="DOUBLESEX-MAB RELATED 11E"/>
    <property type="match status" value="1"/>
</dbReference>
<dbReference type="Proteomes" id="UP000225706">
    <property type="component" value="Unassembled WGS sequence"/>
</dbReference>
<reference evidence="10" key="1">
    <citation type="journal article" date="2017" name="bioRxiv">
        <title>Comparative analysis of the genomes of Stylophora pistillata and Acropora digitifera provides evidence for extensive differences between species of corals.</title>
        <authorList>
            <person name="Voolstra C.R."/>
            <person name="Li Y."/>
            <person name="Liew Y.J."/>
            <person name="Baumgarten S."/>
            <person name="Zoccola D."/>
            <person name="Flot J.-F."/>
            <person name="Tambutte S."/>
            <person name="Allemand D."/>
            <person name="Aranda M."/>
        </authorList>
    </citation>
    <scope>NUCLEOTIDE SEQUENCE [LARGE SCALE GENOMIC DNA]</scope>
</reference>
<comment type="caution">
    <text evidence="9">The sequence shown here is derived from an EMBL/GenBank/DDBJ whole genome shotgun (WGS) entry which is preliminary data.</text>
</comment>
<dbReference type="STRING" id="50429.A0A2B4S9E9"/>
<organism evidence="9 10">
    <name type="scientific">Stylophora pistillata</name>
    <name type="common">Smooth cauliflower coral</name>
    <dbReference type="NCBI Taxonomy" id="50429"/>
    <lineage>
        <taxon>Eukaryota</taxon>
        <taxon>Metazoa</taxon>
        <taxon>Cnidaria</taxon>
        <taxon>Anthozoa</taxon>
        <taxon>Hexacorallia</taxon>
        <taxon>Scleractinia</taxon>
        <taxon>Astrocoeniina</taxon>
        <taxon>Pocilloporidae</taxon>
        <taxon>Stylophora</taxon>
    </lineage>
</organism>
<feature type="DNA-binding region" description="DM" evidence="6">
    <location>
        <begin position="67"/>
        <end position="114"/>
    </location>
</feature>
<dbReference type="Pfam" id="PF03474">
    <property type="entry name" value="DMA"/>
    <property type="match status" value="1"/>
</dbReference>
<proteinExistence type="inferred from homology"/>
<keyword evidence="2 6" id="KW-0479">Metal-binding</keyword>
<dbReference type="GO" id="GO:0005634">
    <property type="term" value="C:nucleus"/>
    <property type="evidence" value="ECO:0007669"/>
    <property type="project" value="UniProtKB-SubCell"/>
</dbReference>
<feature type="compositionally biased region" description="Pro residues" evidence="7">
    <location>
        <begin position="364"/>
        <end position="379"/>
    </location>
</feature>
<dbReference type="PROSITE" id="PS40000">
    <property type="entry name" value="DM_1"/>
    <property type="match status" value="1"/>
</dbReference>
<gene>
    <name evidence="9" type="primary">dmrta2</name>
    <name evidence="9" type="ORF">AWC38_SpisGene10151</name>
</gene>
<dbReference type="InterPro" id="IPR009060">
    <property type="entry name" value="UBA-like_sf"/>
</dbReference>
<comment type="subcellular location">
    <subcellularLocation>
        <location evidence="6">Nucleus</location>
    </subcellularLocation>
</comment>
<dbReference type="GO" id="GO:0000981">
    <property type="term" value="F:DNA-binding transcription factor activity, RNA polymerase II-specific"/>
    <property type="evidence" value="ECO:0007669"/>
    <property type="project" value="TreeGrafter"/>
</dbReference>
<dbReference type="EMBL" id="LSMT01000156">
    <property type="protein sequence ID" value="PFX25217.1"/>
    <property type="molecule type" value="Genomic_DNA"/>
</dbReference>
<evidence type="ECO:0000256" key="7">
    <source>
        <dbReference type="SAM" id="MobiDB-lite"/>
    </source>
</evidence>
<dbReference type="AlphaFoldDB" id="A0A2B4S9E9"/>
<feature type="region of interest" description="Disordered" evidence="7">
    <location>
        <begin position="156"/>
        <end position="240"/>
    </location>
</feature>
<dbReference type="GO" id="GO:0007548">
    <property type="term" value="P:sex differentiation"/>
    <property type="evidence" value="ECO:0007669"/>
    <property type="project" value="TreeGrafter"/>
</dbReference>
<dbReference type="InterPro" id="IPR001275">
    <property type="entry name" value="DM_DNA-bd"/>
</dbReference>
<feature type="compositionally biased region" description="Acidic residues" evidence="7">
    <location>
        <begin position="181"/>
        <end position="195"/>
    </location>
</feature>
<dbReference type="PROSITE" id="PS50809">
    <property type="entry name" value="DM_2"/>
    <property type="match status" value="1"/>
</dbReference>
<dbReference type="Gene3D" id="4.10.1040.10">
    <property type="entry name" value="DM DNA-binding domain"/>
    <property type="match status" value="1"/>
</dbReference>
<evidence type="ECO:0000256" key="6">
    <source>
        <dbReference type="PROSITE-ProRule" id="PRU00070"/>
    </source>
</evidence>
<dbReference type="CDD" id="cd14370">
    <property type="entry name" value="CUE_DMA"/>
    <property type="match status" value="1"/>
</dbReference>
<sequence>MNDTKIDQKLNAQGGVGQGFIEHITNALNSGRTGRAQLSLSSHFRMSEILPQVPSPGSALYHRIPKCARCRNHGALSWLKGHKHYCRWRDCTCSKCLLIAERQRITAARVALLRQQRKNSEMSQKLGQKNSDKDQVVKNFGDDVYQRPSMVLNSIPALNARKNSDTDYEDEGIDQQLSPTESEENFDVQPDEPSEPEPTLLDGVRIKTEPETTTPEDEEEGGLRVTPNENGTELPSPKRKINGEVQNDEIDPLRIQSKILRTSESPNMGRKIHPDPLGLLIRAFPSQCRSVLELVLQGCGGNVVQAIECLLQNQEKKQLPLPMPVPVIGSVGGPPATIHPALHFQAPPLFRKPEPFSHTFHRPPMSPSCPFPPPPPLLKPKPQTSGFPFSMDAVLGSSPNSLNASSSSPKTEGKSVAVHFCTKCG</sequence>
<dbReference type="GO" id="GO:0046872">
    <property type="term" value="F:metal ion binding"/>
    <property type="evidence" value="ECO:0007669"/>
    <property type="project" value="UniProtKB-KW"/>
</dbReference>
<dbReference type="SUPFAM" id="SSF46934">
    <property type="entry name" value="UBA-like"/>
    <property type="match status" value="1"/>
</dbReference>
<evidence type="ECO:0000256" key="5">
    <source>
        <dbReference type="ARBA" id="ARBA00023242"/>
    </source>
</evidence>
<feature type="region of interest" description="Disordered" evidence="7">
    <location>
        <begin position="361"/>
        <end position="393"/>
    </location>
</feature>
<evidence type="ECO:0000259" key="8">
    <source>
        <dbReference type="PROSITE" id="PS50809"/>
    </source>
</evidence>
<comment type="similarity">
    <text evidence="1">Belongs to the DMRT family.</text>
</comment>
<name>A0A2B4S9E9_STYPI</name>
<keyword evidence="5 6" id="KW-0539">Nucleus</keyword>
<dbReference type="Pfam" id="PF00751">
    <property type="entry name" value="DM"/>
    <property type="match status" value="1"/>
</dbReference>
<accession>A0A2B4S9E9</accession>
<dbReference type="FunFam" id="4.10.1040.10:FF:000001">
    <property type="entry name" value="doublesex- and mab-3-related transcription factor 1"/>
    <property type="match status" value="1"/>
</dbReference>
<evidence type="ECO:0000313" key="9">
    <source>
        <dbReference type="EMBL" id="PFX25217.1"/>
    </source>
</evidence>
<dbReference type="PANTHER" id="PTHR12322">
    <property type="entry name" value="DOUBLESEX AND MAB-3 RELATED TRANSCRIPTION FACTOR DMRT"/>
    <property type="match status" value="1"/>
</dbReference>
<dbReference type="OrthoDB" id="5842031at2759"/>
<keyword evidence="3 6" id="KW-0862">Zinc</keyword>
<dbReference type="InterPro" id="IPR005173">
    <property type="entry name" value="DMA"/>
</dbReference>
<keyword evidence="4 6" id="KW-0238">DNA-binding</keyword>
<evidence type="ECO:0000256" key="4">
    <source>
        <dbReference type="ARBA" id="ARBA00023125"/>
    </source>
</evidence>